<dbReference type="KEGG" id="lth:KLTH0H08492g"/>
<evidence type="ECO:0000256" key="7">
    <source>
        <dbReference type="SAM" id="Coils"/>
    </source>
</evidence>
<feature type="region of interest" description="Disordered" evidence="8">
    <location>
        <begin position="69"/>
        <end position="141"/>
    </location>
</feature>
<dbReference type="AlphaFoldDB" id="C5E2X3"/>
<evidence type="ECO:0000256" key="2">
    <source>
        <dbReference type="ARBA" id="ARBA00008402"/>
    </source>
</evidence>
<keyword evidence="7" id="KW-0175">Coiled coil</keyword>
<dbReference type="InterPro" id="IPR011990">
    <property type="entry name" value="TPR-like_helical_dom_sf"/>
</dbReference>
<dbReference type="STRING" id="559295.C5E2X3"/>
<evidence type="ECO:0000256" key="8">
    <source>
        <dbReference type="SAM" id="MobiDB-lite"/>
    </source>
</evidence>
<dbReference type="InterPro" id="IPR051730">
    <property type="entry name" value="NASP-like"/>
</dbReference>
<keyword evidence="3" id="KW-0677">Repeat</keyword>
<gene>
    <name evidence="10" type="ordered locus">KLTH0H08492g</name>
</gene>
<keyword evidence="4 6" id="KW-0802">TPR repeat</keyword>
<dbReference type="PROSITE" id="PS50005">
    <property type="entry name" value="TPR"/>
    <property type="match status" value="1"/>
</dbReference>
<dbReference type="Proteomes" id="UP000002036">
    <property type="component" value="Chromosome H"/>
</dbReference>
<proteinExistence type="inferred from homology"/>
<sequence>MGGREEIKHLLAEAAKFYAARDYEKSTNLYSEVNALHDTLTGTSSADYLFLYGKSLFQLALSQSEVFGKDEETAGGESDSDEEESSKKHELYQFSETLAEGDEIEKGDDAEQDDEEVEGEHPGENEHEGAGDEGQEEEPSDFENAWEILELARSVYEKQPQEPETLRKLSETYDILGEISLETENFPQAKQDFEKCLELRQAVYGTVDATHRLIIESYYKLSLVLEFDPNDAKDCQENLSKAVELLEKRIKEKGAEGGDDGLLEELKLKLKELKTTEASLNAIKHQSMAQIKEALGLPSDSKSAPAAVNDLTSMVKKRKSKPEKDTASKKQKN</sequence>
<dbReference type="InterPro" id="IPR019544">
    <property type="entry name" value="Tetratricopeptide_SHNi-TPR_dom"/>
</dbReference>
<dbReference type="OMA" id="IAECHYK"/>
<dbReference type="SUPFAM" id="SSF48452">
    <property type="entry name" value="TPR-like"/>
    <property type="match status" value="1"/>
</dbReference>
<dbReference type="EMBL" id="CU928180">
    <property type="protein sequence ID" value="CAR30384.1"/>
    <property type="molecule type" value="Genomic_DNA"/>
</dbReference>
<keyword evidence="5" id="KW-0539">Nucleus</keyword>
<feature type="compositionally biased region" description="Acidic residues" evidence="8">
    <location>
        <begin position="131"/>
        <end position="141"/>
    </location>
</feature>
<feature type="region of interest" description="Disordered" evidence="8">
    <location>
        <begin position="295"/>
        <end position="333"/>
    </location>
</feature>
<dbReference type="Pfam" id="PF10516">
    <property type="entry name" value="SHNi-TPR"/>
    <property type="match status" value="1"/>
</dbReference>
<dbReference type="PANTHER" id="PTHR15081:SF1">
    <property type="entry name" value="NUCLEAR AUTOANTIGENIC SPERM PROTEIN"/>
    <property type="match status" value="1"/>
</dbReference>
<feature type="coiled-coil region" evidence="7">
    <location>
        <begin position="236"/>
        <end position="283"/>
    </location>
</feature>
<comment type="subcellular location">
    <subcellularLocation>
        <location evidence="1">Nucleus</location>
    </subcellularLocation>
</comment>
<evidence type="ECO:0000256" key="3">
    <source>
        <dbReference type="ARBA" id="ARBA00022737"/>
    </source>
</evidence>
<organism evidence="10 11">
    <name type="scientific">Lachancea thermotolerans (strain ATCC 56472 / CBS 6340 / NRRL Y-8284)</name>
    <name type="common">Yeast</name>
    <name type="synonym">Kluyveromyces thermotolerans</name>
    <dbReference type="NCBI Taxonomy" id="559295"/>
    <lineage>
        <taxon>Eukaryota</taxon>
        <taxon>Fungi</taxon>
        <taxon>Dikarya</taxon>
        <taxon>Ascomycota</taxon>
        <taxon>Saccharomycotina</taxon>
        <taxon>Saccharomycetes</taxon>
        <taxon>Saccharomycetales</taxon>
        <taxon>Saccharomycetaceae</taxon>
        <taxon>Lachancea</taxon>
    </lineage>
</organism>
<accession>C5E2X3</accession>
<dbReference type="RefSeq" id="XP_002556246.1">
    <property type="nucleotide sequence ID" value="XM_002556200.1"/>
</dbReference>
<evidence type="ECO:0000256" key="1">
    <source>
        <dbReference type="ARBA" id="ARBA00004123"/>
    </source>
</evidence>
<feature type="compositionally biased region" description="Basic and acidic residues" evidence="8">
    <location>
        <begin position="322"/>
        <end position="333"/>
    </location>
</feature>
<feature type="compositionally biased region" description="Acidic residues" evidence="8">
    <location>
        <begin position="99"/>
        <end position="118"/>
    </location>
</feature>
<dbReference type="Gene3D" id="1.25.40.10">
    <property type="entry name" value="Tetratricopeptide repeat domain"/>
    <property type="match status" value="1"/>
</dbReference>
<dbReference type="GeneID" id="8294567"/>
<dbReference type="GO" id="GO:0006335">
    <property type="term" value="P:DNA replication-dependent chromatin assembly"/>
    <property type="evidence" value="ECO:0007669"/>
    <property type="project" value="TreeGrafter"/>
</dbReference>
<keyword evidence="11" id="KW-1185">Reference proteome</keyword>
<dbReference type="OrthoDB" id="5587616at2759"/>
<evidence type="ECO:0000256" key="5">
    <source>
        <dbReference type="ARBA" id="ARBA00023242"/>
    </source>
</evidence>
<feature type="compositionally biased region" description="Basic and acidic residues" evidence="8">
    <location>
        <begin position="119"/>
        <end position="130"/>
    </location>
</feature>
<dbReference type="PANTHER" id="PTHR15081">
    <property type="entry name" value="NUCLEAR AUTOANTIGENIC SPERM PROTEIN NASP -RELATED"/>
    <property type="match status" value="1"/>
</dbReference>
<protein>
    <submittedName>
        <fullName evidence="10">KLTH0H08492p</fullName>
    </submittedName>
</protein>
<evidence type="ECO:0000313" key="11">
    <source>
        <dbReference type="Proteomes" id="UP000002036"/>
    </source>
</evidence>
<dbReference type="GO" id="GO:0042393">
    <property type="term" value="F:histone binding"/>
    <property type="evidence" value="ECO:0007669"/>
    <property type="project" value="TreeGrafter"/>
</dbReference>
<dbReference type="InParanoid" id="C5E2X3"/>
<reference evidence="10 11" key="1">
    <citation type="journal article" date="2009" name="Genome Res.">
        <title>Comparative genomics of protoploid Saccharomycetaceae.</title>
        <authorList>
            <consortium name="The Genolevures Consortium"/>
            <person name="Souciet J.-L."/>
            <person name="Dujon B."/>
            <person name="Gaillardin C."/>
            <person name="Johnston M."/>
            <person name="Baret P.V."/>
            <person name="Cliften P."/>
            <person name="Sherman D.J."/>
            <person name="Weissenbach J."/>
            <person name="Westhof E."/>
            <person name="Wincker P."/>
            <person name="Jubin C."/>
            <person name="Poulain J."/>
            <person name="Barbe V."/>
            <person name="Segurens B."/>
            <person name="Artiguenave F."/>
            <person name="Anthouard V."/>
            <person name="Vacherie B."/>
            <person name="Val M.-E."/>
            <person name="Fulton R.S."/>
            <person name="Minx P."/>
            <person name="Wilson R."/>
            <person name="Durrens P."/>
            <person name="Jean G."/>
            <person name="Marck C."/>
            <person name="Martin T."/>
            <person name="Nikolski M."/>
            <person name="Rolland T."/>
            <person name="Seret M.-L."/>
            <person name="Casaregola S."/>
            <person name="Despons L."/>
            <person name="Fairhead C."/>
            <person name="Fischer G."/>
            <person name="Lafontaine I."/>
            <person name="Leh V."/>
            <person name="Lemaire M."/>
            <person name="de Montigny J."/>
            <person name="Neuveglise C."/>
            <person name="Thierry A."/>
            <person name="Blanc-Lenfle I."/>
            <person name="Bleykasten C."/>
            <person name="Diffels J."/>
            <person name="Fritsch E."/>
            <person name="Frangeul L."/>
            <person name="Goeffon A."/>
            <person name="Jauniaux N."/>
            <person name="Kachouri-Lafond R."/>
            <person name="Payen C."/>
            <person name="Potier S."/>
            <person name="Pribylova L."/>
            <person name="Ozanne C."/>
            <person name="Richard G.-F."/>
            <person name="Sacerdot C."/>
            <person name="Straub M.-L."/>
            <person name="Talla E."/>
        </authorList>
    </citation>
    <scope>NUCLEOTIDE SEQUENCE [LARGE SCALE GENOMIC DNA]</scope>
    <source>
        <strain evidence="11">ATCC 56472 / CBS 6340 / NRRL Y-8284</strain>
    </source>
</reference>
<feature type="repeat" description="TPR" evidence="6">
    <location>
        <begin position="170"/>
        <end position="203"/>
    </location>
</feature>
<evidence type="ECO:0000313" key="10">
    <source>
        <dbReference type="EMBL" id="CAR30384.1"/>
    </source>
</evidence>
<name>C5E2X3_LACTC</name>
<dbReference type="GO" id="GO:0005654">
    <property type="term" value="C:nucleoplasm"/>
    <property type="evidence" value="ECO:0007669"/>
    <property type="project" value="TreeGrafter"/>
</dbReference>
<dbReference type="InterPro" id="IPR019734">
    <property type="entry name" value="TPR_rpt"/>
</dbReference>
<comment type="similarity">
    <text evidence="2">Belongs to the NASP family.</text>
</comment>
<dbReference type="GO" id="GO:0034080">
    <property type="term" value="P:CENP-A containing chromatin assembly"/>
    <property type="evidence" value="ECO:0007669"/>
    <property type="project" value="TreeGrafter"/>
</dbReference>
<feature type="domain" description="Tetratricopeptide SHNi-TPR" evidence="9">
    <location>
        <begin position="170"/>
        <end position="204"/>
    </location>
</feature>
<evidence type="ECO:0000256" key="4">
    <source>
        <dbReference type="ARBA" id="ARBA00022803"/>
    </source>
</evidence>
<dbReference type="eggNOG" id="KOG4563">
    <property type="taxonomic scope" value="Eukaryota"/>
</dbReference>
<dbReference type="HOGENOM" id="CLU_028900_0_0_1"/>
<evidence type="ECO:0000256" key="6">
    <source>
        <dbReference type="PROSITE-ProRule" id="PRU00339"/>
    </source>
</evidence>
<evidence type="ECO:0000259" key="9">
    <source>
        <dbReference type="Pfam" id="PF10516"/>
    </source>
</evidence>